<protein>
    <submittedName>
        <fullName evidence="2">Uncharacterized protein TCIL3000_11_3350</fullName>
    </submittedName>
</protein>
<reference evidence="2" key="1">
    <citation type="journal article" date="2012" name="Proc. Natl. Acad. Sci. U.S.A.">
        <title>Antigenic diversity is generated by distinct evolutionary mechanisms in African trypanosome species.</title>
        <authorList>
            <person name="Jackson A.P."/>
            <person name="Berry A."/>
            <person name="Aslett M."/>
            <person name="Allison H.C."/>
            <person name="Burton P."/>
            <person name="Vavrova-Anderson J."/>
            <person name="Brown R."/>
            <person name="Browne H."/>
            <person name="Corton N."/>
            <person name="Hauser H."/>
            <person name="Gamble J."/>
            <person name="Gilderthorp R."/>
            <person name="Marcello L."/>
            <person name="McQuillan J."/>
            <person name="Otto T.D."/>
            <person name="Quail M.A."/>
            <person name="Sanders M.J."/>
            <person name="van Tonder A."/>
            <person name="Ginger M.L."/>
            <person name="Field M.C."/>
            <person name="Barry J.D."/>
            <person name="Hertz-Fowler C."/>
            <person name="Berriman M."/>
        </authorList>
    </citation>
    <scope>NUCLEOTIDE SEQUENCE</scope>
    <source>
        <strain evidence="2">IL3000</strain>
    </source>
</reference>
<organism evidence="2">
    <name type="scientific">Trypanosoma congolense (strain IL3000)</name>
    <dbReference type="NCBI Taxonomy" id="1068625"/>
    <lineage>
        <taxon>Eukaryota</taxon>
        <taxon>Discoba</taxon>
        <taxon>Euglenozoa</taxon>
        <taxon>Kinetoplastea</taxon>
        <taxon>Metakinetoplastina</taxon>
        <taxon>Trypanosomatida</taxon>
        <taxon>Trypanosomatidae</taxon>
        <taxon>Trypanosoma</taxon>
        <taxon>Nannomonas</taxon>
    </lineage>
</organism>
<name>G0UZW6_TRYCI</name>
<feature type="region of interest" description="Disordered" evidence="1">
    <location>
        <begin position="33"/>
        <end position="85"/>
    </location>
</feature>
<dbReference type="EMBL" id="HE575324">
    <property type="protein sequence ID" value="CCC94935.1"/>
    <property type="molecule type" value="Genomic_DNA"/>
</dbReference>
<evidence type="ECO:0000313" key="2">
    <source>
        <dbReference type="EMBL" id="CCC94935.1"/>
    </source>
</evidence>
<sequence>MMPKGPAPKHDDSLTADSAEGLAALNVILKVRQAPKAHRPGQQQEQEASPPIGPVASCTEEFSDSTNSRPTCTNSSTSSSPGNPFAHATMREIRILESSCDVIPAAANGKSIMECNRVSGGIRKRASGQSNRQHLMAIPEQHPREVGPPNWDQYSQVPHGALHLTQQGPTIQVGVDCYSYTTNFSPIRGVSPVGALCTAQQKGGPPPYYDGSPYGYQDWNTGRCASVNHDHNGFSDRQQCGGSFFQHGIAPHCPAANPQGYGSSTYVCAGLPPAVGTAPYHVHGRAQVQWPGRCGPPYGEVALSPQSFQSPASRPPTSLCLPLSNAKLSTYVNDMSISRLGSPICTTASRTPPPQSLSVPEWGFRLHGGSGPAWALHRSPVPAPYSPLSQGGGSERWSAAMSVEPPKYSAHHYNNGERAMAGLSNMGRGAGSYEPVVGFARPAYPQRCDACCSCPKPPQAV</sequence>
<proteinExistence type="predicted"/>
<accession>G0UZW6</accession>
<dbReference type="AlphaFoldDB" id="G0UZW6"/>
<feature type="compositionally biased region" description="Low complexity" evidence="1">
    <location>
        <begin position="65"/>
        <end position="84"/>
    </location>
</feature>
<gene>
    <name evidence="2" type="ORF">TCIL3000_11_3350</name>
</gene>
<dbReference type="VEuPathDB" id="TriTrypDB:TcIL3000.11.3350"/>
<evidence type="ECO:0000256" key="1">
    <source>
        <dbReference type="SAM" id="MobiDB-lite"/>
    </source>
</evidence>